<evidence type="ECO:0000313" key="2">
    <source>
        <dbReference type="Ensembl" id="ENSACAP00000008625.3"/>
    </source>
</evidence>
<dbReference type="PANTHER" id="PTHR35079">
    <property type="entry name" value="LUNG ADENOMA SUSCEPTIBILITY PROTEIN 2"/>
    <property type="match status" value="1"/>
</dbReference>
<dbReference type="InterPro" id="IPR031587">
    <property type="entry name" value="LAS2"/>
</dbReference>
<dbReference type="Ensembl" id="ENSACAT00000008808.3">
    <property type="protein sequence ID" value="ENSACAP00000008625.3"/>
    <property type="gene ID" value="ENSACAG00000008812.3"/>
</dbReference>
<dbReference type="HOGENOM" id="CLU_038585_0_0_1"/>
<dbReference type="Proteomes" id="UP000001646">
    <property type="component" value="Unplaced"/>
</dbReference>
<dbReference type="InParanoid" id="H9GEE1"/>
<dbReference type="InterPro" id="IPR052679">
    <property type="entry name" value="Cell_Prolif_Regulator"/>
</dbReference>
<dbReference type="GeneTree" id="ENSGT00390000008823"/>
<reference evidence="2" key="3">
    <citation type="submission" date="2025-09" db="UniProtKB">
        <authorList>
            <consortium name="Ensembl"/>
        </authorList>
    </citation>
    <scope>IDENTIFICATION</scope>
</reference>
<dbReference type="STRING" id="28377.ENSACAP00000008625"/>
<protein>
    <submittedName>
        <fullName evidence="2">Chromosome 18 open reading frame 54</fullName>
    </submittedName>
</protein>
<dbReference type="Bgee" id="ENSACAG00000008812">
    <property type="expression patterns" value="Expressed in ovary and 12 other cell types or tissues"/>
</dbReference>
<organism evidence="2 3">
    <name type="scientific">Anolis carolinensis</name>
    <name type="common">Green anole</name>
    <name type="synonym">American chameleon</name>
    <dbReference type="NCBI Taxonomy" id="28377"/>
    <lineage>
        <taxon>Eukaryota</taxon>
        <taxon>Metazoa</taxon>
        <taxon>Chordata</taxon>
        <taxon>Craniata</taxon>
        <taxon>Vertebrata</taxon>
        <taxon>Euteleostomi</taxon>
        <taxon>Lepidosauria</taxon>
        <taxon>Squamata</taxon>
        <taxon>Bifurcata</taxon>
        <taxon>Unidentata</taxon>
        <taxon>Episquamata</taxon>
        <taxon>Toxicofera</taxon>
        <taxon>Iguania</taxon>
        <taxon>Dactyloidae</taxon>
        <taxon>Anolis</taxon>
    </lineage>
</organism>
<evidence type="ECO:0000313" key="3">
    <source>
        <dbReference type="Proteomes" id="UP000001646"/>
    </source>
</evidence>
<evidence type="ECO:0000256" key="1">
    <source>
        <dbReference type="SAM" id="MobiDB-lite"/>
    </source>
</evidence>
<sequence length="516" mass="57563">MACFIKKGNVCSPETTVSSLLANGSLHSSNSSSSLNAHSSIQYKDKLYRSASQALEAYIEDFDRSLVSPNQRPGKIWITQSTLKDASSLEDNVKHKYDNLKHHATSGSAAPHLRRKTAYELDLLSLTTDDLLTFPADGSAPFTQSSAFRSGPLRSNLNRKSLVTSASCFPHRTSSFGNKEFNFREKPVSSLHTDSNGKPFACHKYDSGLLEKDPQIEQEFVSHNNYPRWFTSQKSDLHISGLSSIPDIKYPTWLKSHNLLSDSSNEGSTLPHVEENNPTSVQDKKQLRNQTQNRLNIFGNNLLDMEYKQDVKNSCQYDAPSVCFIPRASKKHMPLILDDDVDILLHKAWKTLESSAEELTSALKNDGSPCTVDVLEGERSWDNGPVGLKSPVPVCCEEEKSLQGPKAGIVKGFLEDCLKNSSQESTFSGGNHHGPVEALKLMLFNLQAVQHSFNQNKTTGQNEEFKKIFDDGVEFDDDDTIPVRQSLQRALHHLSRLKGLVEDTDYKEEEIELAKT</sequence>
<dbReference type="PANTHER" id="PTHR35079:SF1">
    <property type="entry name" value="LUNG ADENOMA SUSCEPTIBILITY PROTEIN 2"/>
    <property type="match status" value="1"/>
</dbReference>
<reference evidence="2" key="2">
    <citation type="submission" date="2025-08" db="UniProtKB">
        <authorList>
            <consortium name="Ensembl"/>
        </authorList>
    </citation>
    <scope>IDENTIFICATION</scope>
</reference>
<dbReference type="GO" id="GO:0008285">
    <property type="term" value="P:negative regulation of cell population proliferation"/>
    <property type="evidence" value="ECO:0007669"/>
    <property type="project" value="Ensembl"/>
</dbReference>
<keyword evidence="3" id="KW-1185">Reference proteome</keyword>
<dbReference type="AlphaFoldDB" id="H9GEE1"/>
<accession>H9GEE1</accession>
<name>H9GEE1_ANOCA</name>
<feature type="region of interest" description="Disordered" evidence="1">
    <location>
        <begin position="264"/>
        <end position="283"/>
    </location>
</feature>
<proteinExistence type="predicted"/>
<gene>
    <name evidence="2" type="primary">C18orf54</name>
</gene>
<reference evidence="2" key="1">
    <citation type="submission" date="2009-12" db="EMBL/GenBank/DDBJ databases">
        <title>The Genome Sequence of Anolis carolinensis (Green Anole Lizard).</title>
        <authorList>
            <consortium name="The Genome Sequencing Platform"/>
            <person name="Di Palma F."/>
            <person name="Alfoldi J."/>
            <person name="Heiman D."/>
            <person name="Young S."/>
            <person name="Grabherr M."/>
            <person name="Johnson J."/>
            <person name="Lander E.S."/>
            <person name="Lindblad-Toh K."/>
        </authorList>
    </citation>
    <scope>NUCLEOTIDE SEQUENCE [LARGE SCALE GENOMIC DNA]</scope>
    <source>
        <strain evidence="2">JBL SC #1</strain>
    </source>
</reference>
<dbReference type="Pfam" id="PF15792">
    <property type="entry name" value="LAS2"/>
    <property type="match status" value="1"/>
</dbReference>
<dbReference type="eggNOG" id="ENOG502RM40">
    <property type="taxonomic scope" value="Eukaryota"/>
</dbReference>